<dbReference type="AlphaFoldDB" id="A0AAE0LE74"/>
<dbReference type="EMBL" id="LGRX02003598">
    <property type="protein sequence ID" value="KAK3281988.1"/>
    <property type="molecule type" value="Genomic_DNA"/>
</dbReference>
<evidence type="ECO:0000313" key="3">
    <source>
        <dbReference type="Proteomes" id="UP001190700"/>
    </source>
</evidence>
<evidence type="ECO:0000256" key="1">
    <source>
        <dbReference type="SAM" id="MobiDB-lite"/>
    </source>
</evidence>
<dbReference type="Proteomes" id="UP001190700">
    <property type="component" value="Unassembled WGS sequence"/>
</dbReference>
<accession>A0AAE0LE74</accession>
<feature type="region of interest" description="Disordered" evidence="1">
    <location>
        <begin position="1112"/>
        <end position="1131"/>
    </location>
</feature>
<sequence>MAHRNTRGYEGASVAYSRLSAELEFHRALVCLVVLFAAHAASADTTGQSYYTMAGSNYTPTSDVEGNLAVTDAVSALKAALDGSDWYAAKQAYTDIVHDSVATVNLQELAKENFTGMDQFDTFSVYYDSATWIDDLALMTLDGTSPWTDDSARKEGCETTVMNALLTNSALNNLYKAMKMGEDGERGDSQAPATWDLGWAYYTGAESSCAPYDLSKELSASTSTDYYFFCLTKNVIMAALPDGVSSDDIGELEGTESIDCSGVTQSPPAGTAVSPPPAGHADCTCACCEASDCPVYTYSTFYTGSEAACSADACRSMFYSCPDTESHSDGSDVVAVYGATPNTAGVPYTSAGSTYTPAANVSGSRAVTDDVCAMKSYLDMDGDNWAAIKSVYISMSTESTATVALQALAKEDFYGMAQFETFKSFYSSATWIDDLALMTLDGTSPWADDSARKEGCEKTVMDALLTNSALNNLYKAMKMGEDGETGDSQAPATWDLGWAYYTGAESSCAPYATADKRAGNYGTLSTTEGPAVTRDACRDVRWAGAQLRSAQLGHDLQCYAVHGDAEREAGRWYDLSKELSAMSDFDYYYFCLTKNVIMAALPDGVSSDDIGELEGTESIDCSDVNQSPPAGTAASPPPAGHADCTCACCEASVCPSYSYYQFYTGSESACSADACRSMFYSCPDTESHSDGSDVVAVYGATPNTAGLPYAAAGSTYTPGANVSGSRAVTDDVCAMKSLLDMDDTDWAEMKSVYMSMSAESAATVALQALAKEDFTGTDQFDTFKIYYDSATWIDDSALTILDGNSPWTHASARKEGCEKTVMNALLTNSALNNLYKAMKMGEDGETGDSQAPATWDLGWAYYTGAESSCAPYDTADKRAGNYGTLSTTEGLESTAKANEQIMAALVSGQVALKAASYDGSAVTAAYNSVLQGIQATYIQASIRYAYKMDIDLRDSLSYQEHRGEGWGFWRVVEPYIAAIDSTGAQGVTDMYDLSKELSASPSTDYYFFCLTKNVIMGALPDGVSSDDIGELEGTESIDCSGVTQSPPASAAGSPPPPIFPTDTDVEFCGTLQSSTMWVANTTYHLTCQSYVSQEAELYIQAGTVVHGYKTGASSNSTTSSSSSSNNRSSSGSQIRYVGALEYLGSRPVSSTCFLFHKSANQQLHPLECLAWYTHI</sequence>
<feature type="region of interest" description="Disordered" evidence="1">
    <location>
        <begin position="1037"/>
        <end position="1056"/>
    </location>
</feature>
<proteinExistence type="predicted"/>
<protein>
    <submittedName>
        <fullName evidence="2">Uncharacterized protein</fullName>
    </submittedName>
</protein>
<gene>
    <name evidence="2" type="ORF">CYMTET_10251</name>
</gene>
<name>A0AAE0LE74_9CHLO</name>
<feature type="compositionally biased region" description="Low complexity" evidence="1">
    <location>
        <begin position="1113"/>
        <end position="1131"/>
    </location>
</feature>
<evidence type="ECO:0000313" key="2">
    <source>
        <dbReference type="EMBL" id="KAK3281988.1"/>
    </source>
</evidence>
<comment type="caution">
    <text evidence="2">The sequence shown here is derived from an EMBL/GenBank/DDBJ whole genome shotgun (WGS) entry which is preliminary data.</text>
</comment>
<keyword evidence="3" id="KW-1185">Reference proteome</keyword>
<organism evidence="2 3">
    <name type="scientific">Cymbomonas tetramitiformis</name>
    <dbReference type="NCBI Taxonomy" id="36881"/>
    <lineage>
        <taxon>Eukaryota</taxon>
        <taxon>Viridiplantae</taxon>
        <taxon>Chlorophyta</taxon>
        <taxon>Pyramimonadophyceae</taxon>
        <taxon>Pyramimonadales</taxon>
        <taxon>Pyramimonadaceae</taxon>
        <taxon>Cymbomonas</taxon>
    </lineage>
</organism>
<reference evidence="2 3" key="1">
    <citation type="journal article" date="2015" name="Genome Biol. Evol.">
        <title>Comparative Genomics of a Bacterivorous Green Alga Reveals Evolutionary Causalities and Consequences of Phago-Mixotrophic Mode of Nutrition.</title>
        <authorList>
            <person name="Burns J.A."/>
            <person name="Paasch A."/>
            <person name="Narechania A."/>
            <person name="Kim E."/>
        </authorList>
    </citation>
    <scope>NUCLEOTIDE SEQUENCE [LARGE SCALE GENOMIC DNA]</scope>
    <source>
        <strain evidence="2 3">PLY_AMNH</strain>
    </source>
</reference>